<keyword evidence="3 5" id="KW-0456">Lyase</keyword>
<dbReference type="KEGG" id="slac:SKTS_29960"/>
<dbReference type="Gene3D" id="3.40.1410.10">
    <property type="entry name" value="Chorismate lyase-like"/>
    <property type="match status" value="1"/>
</dbReference>
<keyword evidence="2 5" id="KW-0831">Ubiquinone biosynthesis</keyword>
<protein>
    <recommendedName>
        <fullName evidence="5">Probable chorismate pyruvate-lyase</fullName>
        <shortName evidence="5">CL</shortName>
        <shortName evidence="5">CPL</shortName>
        <ecNumber evidence="5">4.1.3.40</ecNumber>
    </recommendedName>
</protein>
<dbReference type="EC" id="4.1.3.40" evidence="5"/>
<dbReference type="InterPro" id="IPR007440">
    <property type="entry name" value="Chorismate--pyruvate_lyase"/>
</dbReference>
<dbReference type="PANTHER" id="PTHR38683:SF1">
    <property type="entry name" value="CHORISMATE PYRUVATE-LYASE"/>
    <property type="match status" value="1"/>
</dbReference>
<accession>A0A6F8VFI7</accession>
<evidence type="ECO:0000256" key="3">
    <source>
        <dbReference type="ARBA" id="ARBA00023239"/>
    </source>
</evidence>
<feature type="binding site" evidence="5">
    <location>
        <position position="109"/>
    </location>
    <ligand>
        <name>substrate</name>
    </ligand>
</feature>
<comment type="similarity">
    <text evidence="5">Belongs to the UbiC family.</text>
</comment>
<feature type="binding site" evidence="5">
    <location>
        <position position="71"/>
    </location>
    <ligand>
        <name>substrate</name>
    </ligand>
</feature>
<evidence type="ECO:0000256" key="4">
    <source>
        <dbReference type="ARBA" id="ARBA00023317"/>
    </source>
</evidence>
<keyword evidence="7" id="KW-1185">Reference proteome</keyword>
<dbReference type="Proteomes" id="UP000502260">
    <property type="component" value="Chromosome"/>
</dbReference>
<reference evidence="7" key="1">
    <citation type="submission" date="2020-03" db="EMBL/GenBank/DDBJ databases">
        <title>Complete genome sequence of sulfur-oxidizing bacterium skT11.</title>
        <authorList>
            <person name="Kanda M."/>
            <person name="Kojima H."/>
            <person name="Fukui M."/>
        </authorList>
    </citation>
    <scope>NUCLEOTIDE SEQUENCE [LARGE SCALE GENOMIC DNA]</scope>
    <source>
        <strain evidence="7">skT11</strain>
    </source>
</reference>
<dbReference type="GO" id="GO:0008813">
    <property type="term" value="F:chorismate lyase activity"/>
    <property type="evidence" value="ECO:0007669"/>
    <property type="project" value="UniProtKB-UniRule"/>
</dbReference>
<name>A0A6F8VFI7_9PROT</name>
<evidence type="ECO:0000256" key="5">
    <source>
        <dbReference type="HAMAP-Rule" id="MF_01632"/>
    </source>
</evidence>
<dbReference type="HAMAP" id="MF_01632">
    <property type="entry name" value="UbiC"/>
    <property type="match status" value="1"/>
</dbReference>
<keyword evidence="4 5" id="KW-0670">Pyruvate</keyword>
<comment type="catalytic activity">
    <reaction evidence="5">
        <text>chorismate = 4-hydroxybenzoate + pyruvate</text>
        <dbReference type="Rhea" id="RHEA:16505"/>
        <dbReference type="ChEBI" id="CHEBI:15361"/>
        <dbReference type="ChEBI" id="CHEBI:17879"/>
        <dbReference type="ChEBI" id="CHEBI:29748"/>
        <dbReference type="EC" id="4.1.3.40"/>
    </reaction>
</comment>
<dbReference type="AlphaFoldDB" id="A0A6F8VFI7"/>
<dbReference type="Pfam" id="PF04345">
    <property type="entry name" value="Chor_lyase"/>
    <property type="match status" value="1"/>
</dbReference>
<comment type="caution">
    <text evidence="5">Lacks conserved residue(s) required for the propagation of feature annotation.</text>
</comment>
<dbReference type="GO" id="GO:0006744">
    <property type="term" value="P:ubiquinone biosynthetic process"/>
    <property type="evidence" value="ECO:0007669"/>
    <property type="project" value="UniProtKB-UniRule"/>
</dbReference>
<evidence type="ECO:0000256" key="2">
    <source>
        <dbReference type="ARBA" id="ARBA00022688"/>
    </source>
</evidence>
<organism evidence="6 7">
    <name type="scientific">Sulfurimicrobium lacus</name>
    <dbReference type="NCBI Taxonomy" id="2715678"/>
    <lineage>
        <taxon>Bacteria</taxon>
        <taxon>Pseudomonadati</taxon>
        <taxon>Pseudomonadota</taxon>
        <taxon>Betaproteobacteria</taxon>
        <taxon>Nitrosomonadales</taxon>
        <taxon>Sulfuricellaceae</taxon>
        <taxon>Sulfurimicrobium</taxon>
    </lineage>
</organism>
<comment type="function">
    <text evidence="5">Removes the pyruvyl group from chorismate, with concomitant aromatization of the ring, to provide 4-hydroxybenzoate (4HB) for the ubiquinone pathway.</text>
</comment>
<keyword evidence="1 5" id="KW-0963">Cytoplasm</keyword>
<dbReference type="GO" id="GO:0005829">
    <property type="term" value="C:cytosol"/>
    <property type="evidence" value="ECO:0007669"/>
    <property type="project" value="TreeGrafter"/>
</dbReference>
<evidence type="ECO:0000256" key="1">
    <source>
        <dbReference type="ARBA" id="ARBA00022490"/>
    </source>
</evidence>
<dbReference type="EMBL" id="AP022853">
    <property type="protein sequence ID" value="BCB28110.1"/>
    <property type="molecule type" value="Genomic_DNA"/>
</dbReference>
<dbReference type="UniPathway" id="UPA00232"/>
<proteinExistence type="inferred from homology"/>
<sequence>MRHLPMLWHPRPPAAPCLYRAWLTDRGSLTHRIQTRCGAFSVRGLRLTRAKSGRDEAAYVNLNPRELALLREVLLYCGDTPVVFAHSVIPRAGLRGPWRSLSSLGNKPLGAALFADPQVKRSPLQFKKLSRRHELYRRACRILPEPPAYLWARRSVFTLRRQPILVTEVFLPGILELAN</sequence>
<evidence type="ECO:0000313" key="6">
    <source>
        <dbReference type="EMBL" id="BCB28110.1"/>
    </source>
</evidence>
<dbReference type="InterPro" id="IPR028978">
    <property type="entry name" value="Chorismate_lyase_/UTRA_dom_sf"/>
</dbReference>
<gene>
    <name evidence="5 6" type="primary">ubiC</name>
    <name evidence="6" type="ORF">SKTS_29960</name>
</gene>
<feature type="binding site" evidence="5">
    <location>
        <position position="168"/>
    </location>
    <ligand>
        <name>substrate</name>
    </ligand>
</feature>
<comment type="pathway">
    <text evidence="5">Cofactor biosynthesis; ubiquinone biosynthesis.</text>
</comment>
<dbReference type="SUPFAM" id="SSF64288">
    <property type="entry name" value="Chorismate lyase-like"/>
    <property type="match status" value="1"/>
</dbReference>
<dbReference type="PANTHER" id="PTHR38683">
    <property type="entry name" value="CHORISMATE PYRUVATE-LYASE"/>
    <property type="match status" value="1"/>
</dbReference>
<evidence type="ECO:0000313" key="7">
    <source>
        <dbReference type="Proteomes" id="UP000502260"/>
    </source>
</evidence>
<dbReference type="GO" id="GO:0042866">
    <property type="term" value="P:pyruvate biosynthetic process"/>
    <property type="evidence" value="ECO:0007669"/>
    <property type="project" value="UniProtKB-UniRule"/>
</dbReference>
<comment type="subcellular location">
    <subcellularLocation>
        <location evidence="5">Cytoplasm</location>
    </subcellularLocation>
</comment>